<proteinExistence type="predicted"/>
<sequence length="162" mass="18356">LAAPSRGQKGLLLRPDLSAFARQLRARQDPNHDHIIGCRRGCRSAPEIASAPAASELPIGGSRRVDRGPADLGPIYMARKRAAKHTYTYTYPDLYQDVYLSILWYDSRTRRRVGCEQFGFEYEVLQYWLSVLPVFRRVELRSADEPSRSATEGRSSEGLVRT</sequence>
<dbReference type="Proteomes" id="UP000055048">
    <property type="component" value="Unassembled WGS sequence"/>
</dbReference>
<dbReference type="AlphaFoldDB" id="A0A0V0TFW3"/>
<feature type="non-terminal residue" evidence="1">
    <location>
        <position position="162"/>
    </location>
</feature>
<accession>A0A0V0TFW3</accession>
<evidence type="ECO:0000313" key="2">
    <source>
        <dbReference type="Proteomes" id="UP000055048"/>
    </source>
</evidence>
<evidence type="ECO:0000313" key="1">
    <source>
        <dbReference type="EMBL" id="KRX37883.1"/>
    </source>
</evidence>
<dbReference type="EMBL" id="JYDJ01000290">
    <property type="protein sequence ID" value="KRX37883.1"/>
    <property type="molecule type" value="Genomic_DNA"/>
</dbReference>
<protein>
    <submittedName>
        <fullName evidence="1">Uncharacterized protein</fullName>
    </submittedName>
</protein>
<gene>
    <name evidence="1" type="ORF">T05_14362</name>
</gene>
<keyword evidence="2" id="KW-1185">Reference proteome</keyword>
<comment type="caution">
    <text evidence="1">The sequence shown here is derived from an EMBL/GenBank/DDBJ whole genome shotgun (WGS) entry which is preliminary data.</text>
</comment>
<feature type="non-terminal residue" evidence="1">
    <location>
        <position position="1"/>
    </location>
</feature>
<reference evidence="1 2" key="1">
    <citation type="submission" date="2015-01" db="EMBL/GenBank/DDBJ databases">
        <title>Evolution of Trichinella species and genotypes.</title>
        <authorList>
            <person name="Korhonen P.K."/>
            <person name="Edoardo P."/>
            <person name="Giuseppe L.R."/>
            <person name="Gasser R.B."/>
        </authorList>
    </citation>
    <scope>NUCLEOTIDE SEQUENCE [LARGE SCALE GENOMIC DNA]</scope>
    <source>
        <strain evidence="1">ISS417</strain>
    </source>
</reference>
<name>A0A0V0TFW3_9BILA</name>
<organism evidence="1 2">
    <name type="scientific">Trichinella murrelli</name>
    <dbReference type="NCBI Taxonomy" id="144512"/>
    <lineage>
        <taxon>Eukaryota</taxon>
        <taxon>Metazoa</taxon>
        <taxon>Ecdysozoa</taxon>
        <taxon>Nematoda</taxon>
        <taxon>Enoplea</taxon>
        <taxon>Dorylaimia</taxon>
        <taxon>Trichinellida</taxon>
        <taxon>Trichinellidae</taxon>
        <taxon>Trichinella</taxon>
    </lineage>
</organism>
<dbReference type="OrthoDB" id="10506989at2759"/>